<name>A0A2S0MEM3_9BURK</name>
<dbReference type="EMBL" id="CP027666">
    <property type="protein sequence ID" value="AVO34280.1"/>
    <property type="molecule type" value="Genomic_DNA"/>
</dbReference>
<dbReference type="InterPro" id="IPR035437">
    <property type="entry name" value="SNase_OB-fold_sf"/>
</dbReference>
<dbReference type="GO" id="GO:0004519">
    <property type="term" value="F:endonuclease activity"/>
    <property type="evidence" value="ECO:0007669"/>
    <property type="project" value="UniProtKB-KW"/>
</dbReference>
<dbReference type="OrthoDB" id="9805504at2"/>
<dbReference type="InterPro" id="IPR016071">
    <property type="entry name" value="Staphylococal_nuclease_OB-fold"/>
</dbReference>
<keyword evidence="1" id="KW-0540">Nuclease</keyword>
<accession>A0A2S0MEM3</accession>
<feature type="region of interest" description="Disordered" evidence="4">
    <location>
        <begin position="148"/>
        <end position="175"/>
    </location>
</feature>
<dbReference type="AlphaFoldDB" id="A0A2S0MEM3"/>
<feature type="compositionally biased region" description="Basic residues" evidence="4">
    <location>
        <begin position="164"/>
        <end position="175"/>
    </location>
</feature>
<dbReference type="Gene3D" id="2.40.50.90">
    <property type="match status" value="1"/>
</dbReference>
<organism evidence="7 8">
    <name type="scientific">Ottowia oryzae</name>
    <dbReference type="NCBI Taxonomy" id="2109914"/>
    <lineage>
        <taxon>Bacteria</taxon>
        <taxon>Pseudomonadati</taxon>
        <taxon>Pseudomonadota</taxon>
        <taxon>Betaproteobacteria</taxon>
        <taxon>Burkholderiales</taxon>
        <taxon>Comamonadaceae</taxon>
        <taxon>Ottowia</taxon>
    </lineage>
</organism>
<dbReference type="PANTHER" id="PTHR12302">
    <property type="entry name" value="EBNA2 BINDING PROTEIN P100"/>
    <property type="match status" value="1"/>
</dbReference>
<keyword evidence="5" id="KW-0732">Signal</keyword>
<gene>
    <name evidence="7" type="ORF">C6570_08585</name>
</gene>
<evidence type="ECO:0000313" key="7">
    <source>
        <dbReference type="EMBL" id="AVO34280.1"/>
    </source>
</evidence>
<dbReference type="PROSITE" id="PS50830">
    <property type="entry name" value="TNASE_3"/>
    <property type="match status" value="1"/>
</dbReference>
<keyword evidence="8" id="KW-1185">Reference proteome</keyword>
<evidence type="ECO:0000313" key="8">
    <source>
        <dbReference type="Proteomes" id="UP000239709"/>
    </source>
</evidence>
<dbReference type="Proteomes" id="UP000239709">
    <property type="component" value="Chromosome"/>
</dbReference>
<sequence length="175" mass="18831">MLVAGAVALCALPALAQASAPRGDGQPGADTWPAVVTYVVDGDSVWVRSADRGARVKLRLLGIDAPEVCQPLGPQARDALRRLALNQPVQVTVRARDRYGRALATVHRTQDGLDLSQAMAAGGWAWVDRYRGWHKPYQEDEDAARAAGRGLFAQAGAESPADFRRRHGPCQRVGK</sequence>
<dbReference type="KEGG" id="otk:C6570_08585"/>
<evidence type="ECO:0000259" key="6">
    <source>
        <dbReference type="PROSITE" id="PS50830"/>
    </source>
</evidence>
<protein>
    <submittedName>
        <fullName evidence="7">Nuclease</fullName>
    </submittedName>
</protein>
<evidence type="ECO:0000256" key="4">
    <source>
        <dbReference type="SAM" id="MobiDB-lite"/>
    </source>
</evidence>
<evidence type="ECO:0000256" key="1">
    <source>
        <dbReference type="ARBA" id="ARBA00022722"/>
    </source>
</evidence>
<dbReference type="SUPFAM" id="SSF50199">
    <property type="entry name" value="Staphylococcal nuclease"/>
    <property type="match status" value="1"/>
</dbReference>
<keyword evidence="3" id="KW-0378">Hydrolase</keyword>
<keyword evidence="2" id="KW-0255">Endonuclease</keyword>
<dbReference type="GO" id="GO:0016787">
    <property type="term" value="F:hydrolase activity"/>
    <property type="evidence" value="ECO:0007669"/>
    <property type="project" value="UniProtKB-KW"/>
</dbReference>
<dbReference type="PANTHER" id="PTHR12302:SF3">
    <property type="entry name" value="SERINE_THREONINE-PROTEIN KINASE 31"/>
    <property type="match status" value="1"/>
</dbReference>
<feature type="domain" description="TNase-like" evidence="6">
    <location>
        <begin position="30"/>
        <end position="154"/>
    </location>
</feature>
<feature type="chain" id="PRO_5015765351" evidence="5">
    <location>
        <begin position="17"/>
        <end position="175"/>
    </location>
</feature>
<feature type="signal peptide" evidence="5">
    <location>
        <begin position="1"/>
        <end position="16"/>
    </location>
</feature>
<reference evidence="7 8" key="1">
    <citation type="submission" date="2018-03" db="EMBL/GenBank/DDBJ databases">
        <title>Genome sequencing of Ottowia sp.</title>
        <authorList>
            <person name="Kim S.-J."/>
            <person name="Heo J."/>
            <person name="Kwon S.-W."/>
        </authorList>
    </citation>
    <scope>NUCLEOTIDE SEQUENCE [LARGE SCALE GENOMIC DNA]</scope>
    <source>
        <strain evidence="7 8">KADR8-3</strain>
    </source>
</reference>
<evidence type="ECO:0000256" key="2">
    <source>
        <dbReference type="ARBA" id="ARBA00022759"/>
    </source>
</evidence>
<evidence type="ECO:0000256" key="5">
    <source>
        <dbReference type="SAM" id="SignalP"/>
    </source>
</evidence>
<dbReference type="Pfam" id="PF00565">
    <property type="entry name" value="SNase"/>
    <property type="match status" value="1"/>
</dbReference>
<proteinExistence type="predicted"/>
<evidence type="ECO:0000256" key="3">
    <source>
        <dbReference type="ARBA" id="ARBA00022801"/>
    </source>
</evidence>
<dbReference type="SMART" id="SM00318">
    <property type="entry name" value="SNc"/>
    <property type="match status" value="1"/>
</dbReference>